<dbReference type="GO" id="GO:0005737">
    <property type="term" value="C:cytoplasm"/>
    <property type="evidence" value="ECO:0007669"/>
    <property type="project" value="TreeGrafter"/>
</dbReference>
<dbReference type="GO" id="GO:0008914">
    <property type="term" value="F:leucyl-tRNA--protein transferase activity"/>
    <property type="evidence" value="ECO:0007669"/>
    <property type="project" value="InterPro"/>
</dbReference>
<dbReference type="AlphaFoldDB" id="A0AAW0EQJ8"/>
<gene>
    <name evidence="1" type="ORF">NESM_000469100</name>
</gene>
<dbReference type="InterPro" id="IPR004616">
    <property type="entry name" value="Leu/Phe-tRNA_Trfase"/>
</dbReference>
<dbReference type="PANTHER" id="PTHR30098:SF7">
    <property type="entry name" value="LEUCYL_PHENYLALANYL-TRNA PROTEIN TRANSFERASE"/>
    <property type="match status" value="1"/>
</dbReference>
<dbReference type="Proteomes" id="UP001430356">
    <property type="component" value="Unassembled WGS sequence"/>
</dbReference>
<evidence type="ECO:0000313" key="2">
    <source>
        <dbReference type="Proteomes" id="UP001430356"/>
    </source>
</evidence>
<dbReference type="PANTHER" id="PTHR30098">
    <property type="entry name" value="LEUCYL/PHENYLALANYL-TRNA--PROTEIN TRANSFERASE"/>
    <property type="match status" value="1"/>
</dbReference>
<reference evidence="1 2" key="1">
    <citation type="journal article" date="2021" name="MBio">
        <title>A New Model Trypanosomatid, Novymonas esmeraldas: Genomic Perception of Its 'Candidatus Pandoraea novymonadis' Endosymbiont.</title>
        <authorList>
            <person name="Zakharova A."/>
            <person name="Saura A."/>
            <person name="Butenko A."/>
            <person name="Podesvova L."/>
            <person name="Warmusova S."/>
            <person name="Kostygov A.Y."/>
            <person name="Nenarokova A."/>
            <person name="Lukes J."/>
            <person name="Opperdoes F.R."/>
            <person name="Yurchenko V."/>
        </authorList>
    </citation>
    <scope>NUCLEOTIDE SEQUENCE [LARGE SCALE GENOMIC DNA]</scope>
    <source>
        <strain evidence="1 2">E262AT.01</strain>
    </source>
</reference>
<protein>
    <submittedName>
        <fullName evidence="1">Uncharacterized protein</fullName>
    </submittedName>
</protein>
<name>A0AAW0EQJ8_9TRYP</name>
<dbReference type="EMBL" id="JAECZO010000054">
    <property type="protein sequence ID" value="KAK7195419.1"/>
    <property type="molecule type" value="Genomic_DNA"/>
</dbReference>
<organism evidence="1 2">
    <name type="scientific">Novymonas esmeraldas</name>
    <dbReference type="NCBI Taxonomy" id="1808958"/>
    <lineage>
        <taxon>Eukaryota</taxon>
        <taxon>Discoba</taxon>
        <taxon>Euglenozoa</taxon>
        <taxon>Kinetoplastea</taxon>
        <taxon>Metakinetoplastina</taxon>
        <taxon>Trypanosomatida</taxon>
        <taxon>Trypanosomatidae</taxon>
        <taxon>Novymonas</taxon>
    </lineage>
</organism>
<accession>A0AAW0EQJ8</accession>
<sequence>MHPTCLHPCLSFRYDRLSLDSGPQVDADFMEESAPTKAATLEGRPVAPSAPCLLARGLNWATFASTSPFHIVELCPAPANDHRPGHPHDVKRTSPPTLAQAQLPVVSVAAGGNTLAWAAAAPTACIVAKADVVQRVRYVATVWCLQPSSQHVATLRWSTHDGAGGGTETARVTFCTGEWQVKLDLRAEALHIVDDGTLLLHPEFTRCITAQGTESFMLYVPPDIFDVASAAPFFKSLWYHGLFSLPEVLEAGQSRTAILFALPNGEDRYTLDLAPTPTEAVTQEPAPTTYAWRRQSKVRRVIRSGAYAVVVRDDAAGVMASLHRATAYHTERSAGTWLHDDFIRAMGLCCGGSASRSRAAGDPAHDVRLLTIELVERATGDVVAGCCGMAVGRAYHDYTMYTLKHTKDSFGTFLTKLIGEALQQCGYTLWYWGFCVEYMREFEPHFGATNMPREVFYRRWTAARDAAPVWKVESYLRSHKGMVPYYEAGGDEHSC</sequence>
<dbReference type="GO" id="GO:0030163">
    <property type="term" value="P:protein catabolic process"/>
    <property type="evidence" value="ECO:0007669"/>
    <property type="project" value="InterPro"/>
</dbReference>
<proteinExistence type="predicted"/>
<keyword evidence="2" id="KW-1185">Reference proteome</keyword>
<comment type="caution">
    <text evidence="1">The sequence shown here is derived from an EMBL/GenBank/DDBJ whole genome shotgun (WGS) entry which is preliminary data.</text>
</comment>
<evidence type="ECO:0000313" key="1">
    <source>
        <dbReference type="EMBL" id="KAK7195419.1"/>
    </source>
</evidence>
<dbReference type="InterPro" id="IPR042203">
    <property type="entry name" value="Leu/Phe-tRNA_Trfase_C"/>
</dbReference>
<dbReference type="Gene3D" id="3.40.630.70">
    <property type="entry name" value="Leucyl/phenylalanyl-tRNA-protein transferase, C-terminal domain"/>
    <property type="match status" value="1"/>
</dbReference>